<dbReference type="EMBL" id="LXQA010482772">
    <property type="protein sequence ID" value="MCI54655.1"/>
    <property type="molecule type" value="Genomic_DNA"/>
</dbReference>
<protein>
    <submittedName>
        <fullName evidence="1">Uncharacterized protein</fullName>
    </submittedName>
</protein>
<evidence type="ECO:0000313" key="1">
    <source>
        <dbReference type="EMBL" id="MCI54655.1"/>
    </source>
</evidence>
<reference evidence="1 2" key="1">
    <citation type="journal article" date="2018" name="Front. Plant Sci.">
        <title>Red Clover (Trifolium pratense) and Zigzag Clover (T. medium) - A Picture of Genomic Similarities and Differences.</title>
        <authorList>
            <person name="Dluhosova J."/>
            <person name="Istvanek J."/>
            <person name="Nedelnik J."/>
            <person name="Repkova J."/>
        </authorList>
    </citation>
    <scope>NUCLEOTIDE SEQUENCE [LARGE SCALE GENOMIC DNA]</scope>
    <source>
        <strain evidence="2">cv. 10/8</strain>
        <tissue evidence="1">Leaf</tissue>
    </source>
</reference>
<dbReference type="AlphaFoldDB" id="A0A392T2X9"/>
<feature type="non-terminal residue" evidence="1">
    <location>
        <position position="32"/>
    </location>
</feature>
<name>A0A392T2X9_9FABA</name>
<dbReference type="Proteomes" id="UP000265520">
    <property type="component" value="Unassembled WGS sequence"/>
</dbReference>
<proteinExistence type="predicted"/>
<keyword evidence="2" id="KW-1185">Reference proteome</keyword>
<sequence>MFRTAPSIFISLSIFRAAPPFATDVSPAVVLH</sequence>
<evidence type="ECO:0000313" key="2">
    <source>
        <dbReference type="Proteomes" id="UP000265520"/>
    </source>
</evidence>
<organism evidence="1 2">
    <name type="scientific">Trifolium medium</name>
    <dbReference type="NCBI Taxonomy" id="97028"/>
    <lineage>
        <taxon>Eukaryota</taxon>
        <taxon>Viridiplantae</taxon>
        <taxon>Streptophyta</taxon>
        <taxon>Embryophyta</taxon>
        <taxon>Tracheophyta</taxon>
        <taxon>Spermatophyta</taxon>
        <taxon>Magnoliopsida</taxon>
        <taxon>eudicotyledons</taxon>
        <taxon>Gunneridae</taxon>
        <taxon>Pentapetalae</taxon>
        <taxon>rosids</taxon>
        <taxon>fabids</taxon>
        <taxon>Fabales</taxon>
        <taxon>Fabaceae</taxon>
        <taxon>Papilionoideae</taxon>
        <taxon>50 kb inversion clade</taxon>
        <taxon>NPAAA clade</taxon>
        <taxon>Hologalegina</taxon>
        <taxon>IRL clade</taxon>
        <taxon>Trifolieae</taxon>
        <taxon>Trifolium</taxon>
    </lineage>
</organism>
<comment type="caution">
    <text evidence="1">The sequence shown here is derived from an EMBL/GenBank/DDBJ whole genome shotgun (WGS) entry which is preliminary data.</text>
</comment>
<accession>A0A392T2X9</accession>